<keyword evidence="5" id="KW-1185">Reference proteome</keyword>
<dbReference type="RefSeq" id="WP_369330215.1">
    <property type="nucleotide sequence ID" value="NZ_JAULBC010000004.1"/>
</dbReference>
<dbReference type="PANTHER" id="PTHR30273">
    <property type="entry name" value="PERIPLASMIC SIGNAL SENSOR AND SIGMA FACTOR ACTIVATOR FECR-RELATED"/>
    <property type="match status" value="1"/>
</dbReference>
<evidence type="ECO:0000313" key="5">
    <source>
        <dbReference type="Proteomes" id="UP001560573"/>
    </source>
</evidence>
<proteinExistence type="predicted"/>
<keyword evidence="1" id="KW-1133">Transmembrane helix</keyword>
<dbReference type="Pfam" id="PF04773">
    <property type="entry name" value="FecR"/>
    <property type="match status" value="1"/>
</dbReference>
<dbReference type="EMBL" id="JAULBC010000004">
    <property type="protein sequence ID" value="MEX6688808.1"/>
    <property type="molecule type" value="Genomic_DNA"/>
</dbReference>
<organism evidence="4 5">
    <name type="scientific">Danxiaibacter flavus</name>
    <dbReference type="NCBI Taxonomy" id="3049108"/>
    <lineage>
        <taxon>Bacteria</taxon>
        <taxon>Pseudomonadati</taxon>
        <taxon>Bacteroidota</taxon>
        <taxon>Chitinophagia</taxon>
        <taxon>Chitinophagales</taxon>
        <taxon>Chitinophagaceae</taxon>
        <taxon>Danxiaibacter</taxon>
    </lineage>
</organism>
<sequence>MPQQLRIEELTIDDSFINYCLAKNDEDIVYWEQYIEMHPNDLPIIDEARKLVIGLRLMLTEEYAFQVKDENENVAIDNELQIGNHKSSFNYRRVLGYAAAVLALAVMVWSAVSYSSSTKTNSGPELAQQQPLDSSREIVSVEGERKYVLLPDNTRLYLNAGSKLLLAKGFGTDNRSVVLEGEAMFDVTHNAALPFVVHVNDYDIKVLGTMFNVRAYPGEQSEATLVRGQIELTVKRNGEKIILKPNQKIVIPVFNDQHPVQNHLSLDSLSYDKKNVIVETAWTENKFEITNETFSRFAGRMERWYKVKIIFADAVVAQYPFTAIFERESIDEVLKSLQLSYHFNYKINGREITISK</sequence>
<dbReference type="Gene3D" id="2.60.120.1440">
    <property type="match status" value="1"/>
</dbReference>
<dbReference type="PANTHER" id="PTHR30273:SF2">
    <property type="entry name" value="PROTEIN FECR"/>
    <property type="match status" value="1"/>
</dbReference>
<dbReference type="Gene3D" id="3.55.50.30">
    <property type="match status" value="1"/>
</dbReference>
<dbReference type="InterPro" id="IPR032508">
    <property type="entry name" value="FecR_C"/>
</dbReference>
<feature type="domain" description="FecR protein" evidence="2">
    <location>
        <begin position="138"/>
        <end position="231"/>
    </location>
</feature>
<evidence type="ECO:0000313" key="4">
    <source>
        <dbReference type="EMBL" id="MEX6688808.1"/>
    </source>
</evidence>
<feature type="transmembrane region" description="Helical" evidence="1">
    <location>
        <begin position="94"/>
        <end position="112"/>
    </location>
</feature>
<gene>
    <name evidence="4" type="ORF">QTN47_14975</name>
</gene>
<evidence type="ECO:0000259" key="3">
    <source>
        <dbReference type="Pfam" id="PF16344"/>
    </source>
</evidence>
<evidence type="ECO:0000256" key="1">
    <source>
        <dbReference type="SAM" id="Phobius"/>
    </source>
</evidence>
<feature type="domain" description="Protein FecR C-terminal" evidence="3">
    <location>
        <begin position="287"/>
        <end position="354"/>
    </location>
</feature>
<keyword evidence="1" id="KW-0472">Membrane</keyword>
<reference evidence="4 5" key="1">
    <citation type="submission" date="2023-07" db="EMBL/GenBank/DDBJ databases">
        <authorList>
            <person name="Lian W.-H."/>
        </authorList>
    </citation>
    <scope>NUCLEOTIDE SEQUENCE [LARGE SCALE GENOMIC DNA]</scope>
    <source>
        <strain evidence="4 5">SYSU DXS3180</strain>
    </source>
</reference>
<name>A0ABV3ZG61_9BACT</name>
<comment type="caution">
    <text evidence="4">The sequence shown here is derived from an EMBL/GenBank/DDBJ whole genome shotgun (WGS) entry which is preliminary data.</text>
</comment>
<dbReference type="InterPro" id="IPR012373">
    <property type="entry name" value="Ferrdict_sens_TM"/>
</dbReference>
<accession>A0ABV3ZG61</accession>
<protein>
    <submittedName>
        <fullName evidence="4">DUF4974 domain-containing protein</fullName>
    </submittedName>
</protein>
<dbReference type="Pfam" id="PF16344">
    <property type="entry name" value="FecR_C"/>
    <property type="match status" value="1"/>
</dbReference>
<keyword evidence="1" id="KW-0812">Transmembrane</keyword>
<evidence type="ECO:0000259" key="2">
    <source>
        <dbReference type="Pfam" id="PF04773"/>
    </source>
</evidence>
<dbReference type="InterPro" id="IPR006860">
    <property type="entry name" value="FecR"/>
</dbReference>
<dbReference type="Proteomes" id="UP001560573">
    <property type="component" value="Unassembled WGS sequence"/>
</dbReference>